<evidence type="ECO:0000313" key="1">
    <source>
        <dbReference type="EMBL" id="MBK4724395.1"/>
    </source>
</evidence>
<proteinExistence type="predicted"/>
<organism evidence="1 2">
    <name type="scientific">Enterobacter agglomerans</name>
    <name type="common">Erwinia herbicola</name>
    <name type="synonym">Pantoea agglomerans</name>
    <dbReference type="NCBI Taxonomy" id="549"/>
    <lineage>
        <taxon>Bacteria</taxon>
        <taxon>Pseudomonadati</taxon>
        <taxon>Pseudomonadota</taxon>
        <taxon>Gammaproteobacteria</taxon>
        <taxon>Enterobacterales</taxon>
        <taxon>Erwiniaceae</taxon>
        <taxon>Pantoea</taxon>
        <taxon>Pantoea agglomerans group</taxon>
    </lineage>
</organism>
<evidence type="ECO:0000313" key="2">
    <source>
        <dbReference type="Proteomes" id="UP000633731"/>
    </source>
</evidence>
<dbReference type="Proteomes" id="UP000633731">
    <property type="component" value="Unassembled WGS sequence"/>
</dbReference>
<sequence>MMIKPIFLFTVLLIVTLASGLQAAPVYADKPTAEASGLMKQYVMSSVAERVEVLHRLEVLSTKHPDNVNVRRMYANLLVSDRKYDSAISQYEMLNKKNPRPVLLLPECMLKERVGKKDKGCYQSVIAIAEEKNILDSDYLTALYFADDQRFLAEKEKLINANKMTKAELAVFSLSRERILYTLYP</sequence>
<protein>
    <submittedName>
        <fullName evidence="1">Uncharacterized protein</fullName>
    </submittedName>
</protein>
<accession>A0ACC5RIS4</accession>
<reference evidence="1" key="1">
    <citation type="submission" date="2021-01" db="EMBL/GenBank/DDBJ databases">
        <title>Draft genome of Pantoea agglomerans Eh 335.</title>
        <authorList>
            <person name="Emsley S.A."/>
            <person name="Oline D.K."/>
            <person name="Saw J.H."/>
            <person name="Ushijima B."/>
            <person name="Videau P."/>
            <person name="Koyack M.J."/>
        </authorList>
    </citation>
    <scope>NUCLEOTIDE SEQUENCE</scope>
    <source>
        <strain evidence="1">Eh 335</strain>
    </source>
</reference>
<dbReference type="EMBL" id="JAEOXF010000002">
    <property type="protein sequence ID" value="MBK4724395.1"/>
    <property type="molecule type" value="Genomic_DNA"/>
</dbReference>
<name>A0ACC5RIS4_ENTAG</name>
<gene>
    <name evidence="1" type="ORF">JJL49_04025</name>
</gene>
<comment type="caution">
    <text evidence="1">The sequence shown here is derived from an EMBL/GenBank/DDBJ whole genome shotgun (WGS) entry which is preliminary data.</text>
</comment>
<keyword evidence="2" id="KW-1185">Reference proteome</keyword>